<evidence type="ECO:0008006" key="4">
    <source>
        <dbReference type="Google" id="ProtNLM"/>
    </source>
</evidence>
<keyword evidence="1" id="KW-0732">Signal</keyword>
<proteinExistence type="predicted"/>
<dbReference type="RefSeq" id="WP_132569066.1">
    <property type="nucleotide sequence ID" value="NZ_CBCSGL010000007.1"/>
</dbReference>
<accession>A0A4R3VFZ8</accession>
<evidence type="ECO:0000256" key="1">
    <source>
        <dbReference type="SAM" id="SignalP"/>
    </source>
</evidence>
<feature type="signal peptide" evidence="1">
    <location>
        <begin position="1"/>
        <end position="22"/>
    </location>
</feature>
<organism evidence="2 3">
    <name type="scientific">Roseateles saccharophilus</name>
    <name type="common">Pseudomonas saccharophila</name>
    <dbReference type="NCBI Taxonomy" id="304"/>
    <lineage>
        <taxon>Bacteria</taxon>
        <taxon>Pseudomonadati</taxon>
        <taxon>Pseudomonadota</taxon>
        <taxon>Betaproteobacteria</taxon>
        <taxon>Burkholderiales</taxon>
        <taxon>Sphaerotilaceae</taxon>
        <taxon>Roseateles</taxon>
    </lineage>
</organism>
<dbReference type="OrthoDB" id="8901799at2"/>
<gene>
    <name evidence="2" type="ORF">EV671_1001102</name>
</gene>
<evidence type="ECO:0000313" key="2">
    <source>
        <dbReference type="EMBL" id="TCV04347.1"/>
    </source>
</evidence>
<evidence type="ECO:0000313" key="3">
    <source>
        <dbReference type="Proteomes" id="UP000295110"/>
    </source>
</evidence>
<dbReference type="AlphaFoldDB" id="A0A4R3VFZ8"/>
<reference evidence="2 3" key="1">
    <citation type="submission" date="2019-03" db="EMBL/GenBank/DDBJ databases">
        <title>Genomic Encyclopedia of Type Strains, Phase IV (KMG-IV): sequencing the most valuable type-strain genomes for metagenomic binning, comparative biology and taxonomic classification.</title>
        <authorList>
            <person name="Goeker M."/>
        </authorList>
    </citation>
    <scope>NUCLEOTIDE SEQUENCE [LARGE SCALE GENOMIC DNA]</scope>
    <source>
        <strain evidence="2 3">DSM 654</strain>
    </source>
</reference>
<protein>
    <recommendedName>
        <fullName evidence="4">FlgO domain-containing protein</fullName>
    </recommendedName>
</protein>
<dbReference type="EMBL" id="SMBU01000001">
    <property type="protein sequence ID" value="TCV04347.1"/>
    <property type="molecule type" value="Genomic_DNA"/>
</dbReference>
<keyword evidence="3" id="KW-1185">Reference proteome</keyword>
<feature type="chain" id="PRO_5020968359" description="FlgO domain-containing protein" evidence="1">
    <location>
        <begin position="23"/>
        <end position="171"/>
    </location>
</feature>
<comment type="caution">
    <text evidence="2">The sequence shown here is derived from an EMBL/GenBank/DDBJ whole genome shotgun (WGS) entry which is preliminary data.</text>
</comment>
<dbReference type="Proteomes" id="UP000295110">
    <property type="component" value="Unassembled WGS sequence"/>
</dbReference>
<name>A0A4R3VFZ8_ROSSA</name>
<sequence>MRRPERLAGAALLALAATAAQALTPCTLVFGQGRNPPAAGTPDWDGLNAQFSAAVASALDEAGRRVVAMTASSAQIDPQATGLALLQRADESGCGTLVETTVFADEQDALVLRLRVYPLLPQLDGGGIVGLHIGAPLFVTQRELALSTLPRLRPGLLAAQMAAEYLQNDRR</sequence>